<evidence type="ECO:0000256" key="11">
    <source>
        <dbReference type="ARBA" id="ARBA00022838"/>
    </source>
</evidence>
<dbReference type="GO" id="GO:0042729">
    <property type="term" value="C:DASH complex"/>
    <property type="evidence" value="ECO:0007669"/>
    <property type="project" value="InterPro"/>
</dbReference>
<dbReference type="GO" id="GO:0044732">
    <property type="term" value="C:mitotic spindle pole body"/>
    <property type="evidence" value="ECO:0007669"/>
    <property type="project" value="TreeGrafter"/>
</dbReference>
<dbReference type="GO" id="GO:0072686">
    <property type="term" value="C:mitotic spindle"/>
    <property type="evidence" value="ECO:0007669"/>
    <property type="project" value="InterPro"/>
</dbReference>
<keyword evidence="7" id="KW-0963">Cytoplasm</keyword>
<evidence type="ECO:0000256" key="5">
    <source>
        <dbReference type="ARBA" id="ARBA00020261"/>
    </source>
</evidence>
<evidence type="ECO:0000256" key="7">
    <source>
        <dbReference type="ARBA" id="ARBA00022490"/>
    </source>
</evidence>
<dbReference type="PANTHER" id="PTHR28025">
    <property type="entry name" value="DASH COMPLEX SUBUNIT DAD1"/>
    <property type="match status" value="1"/>
</dbReference>
<keyword evidence="8" id="KW-0132">Cell division</keyword>
<evidence type="ECO:0000256" key="9">
    <source>
        <dbReference type="ARBA" id="ARBA00022701"/>
    </source>
</evidence>
<evidence type="ECO:0000256" key="10">
    <source>
        <dbReference type="ARBA" id="ARBA00022776"/>
    </source>
</evidence>
<keyword evidence="11" id="KW-0995">Kinetochore</keyword>
<dbReference type="PANTHER" id="PTHR28025:SF1">
    <property type="entry name" value="DASH COMPLEX SUBUNIT DAD1"/>
    <property type="match status" value="1"/>
</dbReference>
<keyword evidence="15" id="KW-0137">Centromere</keyword>
<evidence type="ECO:0000256" key="12">
    <source>
        <dbReference type="ARBA" id="ARBA00023212"/>
    </source>
</evidence>
<dbReference type="RefSeq" id="XP_062879698.1">
    <property type="nucleotide sequence ID" value="XM_063023628.1"/>
</dbReference>
<evidence type="ECO:0000256" key="4">
    <source>
        <dbReference type="ARBA" id="ARBA00010146"/>
    </source>
</evidence>
<evidence type="ECO:0000256" key="1">
    <source>
        <dbReference type="ARBA" id="ARBA00004123"/>
    </source>
</evidence>
<dbReference type="Pfam" id="PF08649">
    <property type="entry name" value="DASH_Dad1"/>
    <property type="match status" value="1"/>
</dbReference>
<keyword evidence="12" id="KW-0206">Cytoskeleton</keyword>
<keyword evidence="6" id="KW-0158">Chromosome</keyword>
<dbReference type="Proteomes" id="UP001338582">
    <property type="component" value="Chromosome 6"/>
</dbReference>
<comment type="subcellular location">
    <subcellularLocation>
        <location evidence="3">Chromosome</location>
        <location evidence="3">Centromere</location>
        <location evidence="3">Kinetochore</location>
    </subcellularLocation>
    <subcellularLocation>
        <location evidence="2">Cytoplasm</location>
        <location evidence="2">Cytoskeleton</location>
        <location evidence="2">Spindle</location>
    </subcellularLocation>
    <subcellularLocation>
        <location evidence="1">Nucleus</location>
    </subcellularLocation>
</comment>
<sequence length="216" mass="24836">MLAGFVDPKNLYQHIFSSHKQYMVHSFSCCFTVYFHSFSFFSIQVKFSESIVSPDLLHFVQNSDQFFKRANSEKKNKNKNKTTNDHRHAQSFLLLDYYYLELQELTLLTLFNVYSLPTQILHKTHSVTSKMASSEKQSHSSTSFETQRDQLVQEIALAMDSVVYNLETLNRSLADSVLVGKDFEGVASLWSTFYDGARTKRDLGVDAAPADEQQEK</sequence>
<dbReference type="AlphaFoldDB" id="A0AAX4HFH0"/>
<reference evidence="17 18" key="1">
    <citation type="submission" date="2023-10" db="EMBL/GenBank/DDBJ databases">
        <title>Draft Genome Sequence of Candida saopaulonensis from a very Premature Infant with Sepsis.</title>
        <authorList>
            <person name="Ning Y."/>
            <person name="Dai R."/>
            <person name="Xiao M."/>
            <person name="Xu Y."/>
            <person name="Yan Q."/>
            <person name="Zhang L."/>
        </authorList>
    </citation>
    <scope>NUCLEOTIDE SEQUENCE [LARGE SCALE GENOMIC DNA]</scope>
    <source>
        <strain evidence="17 18">19XY460</strain>
    </source>
</reference>
<protein>
    <recommendedName>
        <fullName evidence="5">DASH complex subunit DAD1</fullName>
    </recommendedName>
    <alternativeName>
        <fullName evidence="16">Outer kinetochore protein DAD1</fullName>
    </alternativeName>
</protein>
<keyword evidence="10" id="KW-0498">Mitosis</keyword>
<proteinExistence type="inferred from homology"/>
<evidence type="ECO:0000313" key="17">
    <source>
        <dbReference type="EMBL" id="WPK27320.1"/>
    </source>
</evidence>
<accession>A0AAX4HFH0</accession>
<dbReference type="EMBL" id="CP138899">
    <property type="protein sequence ID" value="WPK27320.1"/>
    <property type="molecule type" value="Genomic_DNA"/>
</dbReference>
<evidence type="ECO:0000256" key="14">
    <source>
        <dbReference type="ARBA" id="ARBA00023306"/>
    </source>
</evidence>
<evidence type="ECO:0000256" key="13">
    <source>
        <dbReference type="ARBA" id="ARBA00023242"/>
    </source>
</evidence>
<evidence type="ECO:0000256" key="8">
    <source>
        <dbReference type="ARBA" id="ARBA00022618"/>
    </source>
</evidence>
<dbReference type="InterPro" id="IPR013958">
    <property type="entry name" value="DASH_Dad1"/>
</dbReference>
<name>A0AAX4HFH0_9ASCO</name>
<evidence type="ECO:0000256" key="6">
    <source>
        <dbReference type="ARBA" id="ARBA00022454"/>
    </source>
</evidence>
<keyword evidence="13" id="KW-0539">Nucleus</keyword>
<comment type="similarity">
    <text evidence="4">Belongs to the DASH complex DAD1 family.</text>
</comment>
<keyword evidence="14" id="KW-0131">Cell cycle</keyword>
<organism evidence="17 18">
    <name type="scientific">Australozyma saopauloensis</name>
    <dbReference type="NCBI Taxonomy" id="291208"/>
    <lineage>
        <taxon>Eukaryota</taxon>
        <taxon>Fungi</taxon>
        <taxon>Dikarya</taxon>
        <taxon>Ascomycota</taxon>
        <taxon>Saccharomycotina</taxon>
        <taxon>Pichiomycetes</taxon>
        <taxon>Metschnikowiaceae</taxon>
        <taxon>Australozyma</taxon>
    </lineage>
</organism>
<evidence type="ECO:0000256" key="15">
    <source>
        <dbReference type="ARBA" id="ARBA00023328"/>
    </source>
</evidence>
<dbReference type="KEGG" id="asau:88175761"/>
<keyword evidence="9" id="KW-0493">Microtubule</keyword>
<evidence type="ECO:0000313" key="18">
    <source>
        <dbReference type="Proteomes" id="UP001338582"/>
    </source>
</evidence>
<dbReference type="GO" id="GO:0051301">
    <property type="term" value="P:cell division"/>
    <property type="evidence" value="ECO:0007669"/>
    <property type="project" value="UniProtKB-KW"/>
</dbReference>
<dbReference type="GO" id="GO:0051010">
    <property type="term" value="F:microtubule plus-end binding"/>
    <property type="evidence" value="ECO:0007669"/>
    <property type="project" value="TreeGrafter"/>
</dbReference>
<dbReference type="GO" id="GO:0005876">
    <property type="term" value="C:spindle microtubule"/>
    <property type="evidence" value="ECO:0007669"/>
    <property type="project" value="TreeGrafter"/>
</dbReference>
<evidence type="ECO:0000256" key="2">
    <source>
        <dbReference type="ARBA" id="ARBA00004186"/>
    </source>
</evidence>
<evidence type="ECO:0000256" key="3">
    <source>
        <dbReference type="ARBA" id="ARBA00004629"/>
    </source>
</evidence>
<keyword evidence="18" id="KW-1185">Reference proteome</keyword>
<gene>
    <name evidence="17" type="ORF">PUMCH_004701</name>
</gene>
<evidence type="ECO:0000256" key="16">
    <source>
        <dbReference type="ARBA" id="ARBA00030566"/>
    </source>
</evidence>
<dbReference type="GeneID" id="88175761"/>